<dbReference type="RefSeq" id="WP_127122339.1">
    <property type="nucleotide sequence ID" value="NZ_BHXQ01000003.1"/>
</dbReference>
<dbReference type="Pfam" id="PF13588">
    <property type="entry name" value="HSDR_N_2"/>
    <property type="match status" value="1"/>
</dbReference>
<dbReference type="InterPro" id="IPR029464">
    <property type="entry name" value="HSDR_N"/>
</dbReference>
<reference evidence="2 3" key="1">
    <citation type="submission" date="2018-11" db="EMBL/GenBank/DDBJ databases">
        <title>Chryseotalea sanarue gen. nov., sp., nov., a member of the family Cytophagaceae, isolated from a brackish lake in Hamamatsu Japan.</title>
        <authorList>
            <person name="Maejima Y."/>
            <person name="Iino T."/>
            <person name="Muraguchi Y."/>
            <person name="Fukuda K."/>
            <person name="Ohkuma M."/>
            <person name="Moriuchi R."/>
            <person name="Dohra H."/>
            <person name="Kimbara K."/>
            <person name="Shintani M."/>
        </authorList>
    </citation>
    <scope>NUCLEOTIDE SEQUENCE [LARGE SCALE GENOMIC DNA]</scope>
    <source>
        <strain evidence="2 3">Ys</strain>
    </source>
</reference>
<proteinExistence type="predicted"/>
<sequence>MLPKLNLPPLQARLQESDGKIWIFDVIRKKFVVLTPEEWVRQQFINFLVTENYPKSLFKIEGGLSVNELRRRSDIVVFNREGKAWMLVECKNPLIRINQATLDQVGNYNSTMQAKYVVVTNGMEHYYFETNWEDKTVKRLAALPSFE</sequence>
<feature type="domain" description="Type I restriction enzyme R protein N-terminal" evidence="1">
    <location>
        <begin position="36"/>
        <end position="144"/>
    </location>
</feature>
<evidence type="ECO:0000313" key="3">
    <source>
        <dbReference type="Proteomes" id="UP000288227"/>
    </source>
</evidence>
<gene>
    <name evidence="2" type="ORF">SanaruYs_19150</name>
</gene>
<dbReference type="AlphaFoldDB" id="A0A401U9X8"/>
<protein>
    <recommendedName>
        <fullName evidence="1">Type I restriction enzyme R protein N-terminal domain-containing protein</fullName>
    </recommendedName>
</protein>
<dbReference type="EMBL" id="BHXQ01000003">
    <property type="protein sequence ID" value="GCC51687.1"/>
    <property type="molecule type" value="Genomic_DNA"/>
</dbReference>
<organism evidence="2 3">
    <name type="scientific">Chryseotalea sanaruensis</name>
    <dbReference type="NCBI Taxonomy" id="2482724"/>
    <lineage>
        <taxon>Bacteria</taxon>
        <taxon>Pseudomonadati</taxon>
        <taxon>Bacteroidota</taxon>
        <taxon>Cytophagia</taxon>
        <taxon>Cytophagales</taxon>
        <taxon>Chryseotaleaceae</taxon>
        <taxon>Chryseotalea</taxon>
    </lineage>
</organism>
<dbReference type="OrthoDB" id="9790377at2"/>
<name>A0A401U9X8_9BACT</name>
<evidence type="ECO:0000259" key="1">
    <source>
        <dbReference type="Pfam" id="PF13588"/>
    </source>
</evidence>
<dbReference type="Proteomes" id="UP000288227">
    <property type="component" value="Unassembled WGS sequence"/>
</dbReference>
<keyword evidence="3" id="KW-1185">Reference proteome</keyword>
<comment type="caution">
    <text evidence="2">The sequence shown here is derived from an EMBL/GenBank/DDBJ whole genome shotgun (WGS) entry which is preliminary data.</text>
</comment>
<evidence type="ECO:0000313" key="2">
    <source>
        <dbReference type="EMBL" id="GCC51687.1"/>
    </source>
</evidence>
<accession>A0A401U9X8</accession>